<keyword evidence="4" id="KW-1185">Reference proteome</keyword>
<feature type="domain" description="Amine oxidase" evidence="2">
    <location>
        <begin position="34"/>
        <end position="120"/>
    </location>
</feature>
<dbReference type="Gene3D" id="3.90.660.10">
    <property type="match status" value="1"/>
</dbReference>
<protein>
    <recommendedName>
        <fullName evidence="2">Amine oxidase domain-containing protein</fullName>
    </recommendedName>
</protein>
<evidence type="ECO:0000313" key="3">
    <source>
        <dbReference type="EMBL" id="CAK9183055.1"/>
    </source>
</evidence>
<dbReference type="AlphaFoldDB" id="A0ABC8UPS3"/>
<dbReference type="PANTHER" id="PTHR10742">
    <property type="entry name" value="FLAVIN MONOAMINE OXIDASE"/>
    <property type="match status" value="1"/>
</dbReference>
<dbReference type="InterPro" id="IPR002937">
    <property type="entry name" value="Amino_oxidase"/>
</dbReference>
<dbReference type="SUPFAM" id="SSF54373">
    <property type="entry name" value="FAD-linked reductases, C-terminal domain"/>
    <property type="match status" value="1"/>
</dbReference>
<sequence length="280" mass="31407">MISAFNFLCFPSLNGGFSFKRTSTKSTFLFYMAIFTGIYGPKGIEVPNPIQSICTRWGTDPLSYGSYSHVRTKSSGSDYDILAESVGDRLFFAGEATNRHHPATMHGAYLSGLREASCILRAIRGRQSCPRKWIQKNTGPNSDMLVDLFKKPDMSFGQFLFVFDPLTEDPKSMGLMRVTFHFQNFDSEQFHKKETENNFEHNLNQPVQLYAVLSREQADGLQLVTGRNERKLTYLLKNFGLKLMGANALVLLGNSLIANIANARRGRGRTSISFGQQSAL</sequence>
<evidence type="ECO:0000259" key="2">
    <source>
        <dbReference type="Pfam" id="PF01593"/>
    </source>
</evidence>
<dbReference type="Gene3D" id="3.50.50.60">
    <property type="entry name" value="FAD/NAD(P)-binding domain"/>
    <property type="match status" value="1"/>
</dbReference>
<dbReference type="Proteomes" id="UP001642360">
    <property type="component" value="Unassembled WGS sequence"/>
</dbReference>
<dbReference type="EMBL" id="CAUOFW020008502">
    <property type="protein sequence ID" value="CAK9183055.1"/>
    <property type="molecule type" value="Genomic_DNA"/>
</dbReference>
<comment type="similarity">
    <text evidence="1">Belongs to the flavin monoamine oxidase family.</text>
</comment>
<dbReference type="PANTHER" id="PTHR10742:SF373">
    <property type="entry name" value="LYSINE-SPECIFIC HISTONE DEMETHYLASE 1 HOMOLOG 2"/>
    <property type="match status" value="1"/>
</dbReference>
<reference evidence="3 4" key="1">
    <citation type="submission" date="2024-02" db="EMBL/GenBank/DDBJ databases">
        <authorList>
            <person name="Vignale AGUSTIN F."/>
            <person name="Sosa J E."/>
            <person name="Modenutti C."/>
        </authorList>
    </citation>
    <scope>NUCLEOTIDE SEQUENCE [LARGE SCALE GENOMIC DNA]</scope>
</reference>
<comment type="caution">
    <text evidence="3">The sequence shown here is derived from an EMBL/GenBank/DDBJ whole genome shotgun (WGS) entry which is preliminary data.</text>
</comment>
<name>A0ABC8UPS3_9AQUA</name>
<gene>
    <name evidence="3" type="ORF">ILEXP_LOCUS53289</name>
</gene>
<evidence type="ECO:0000313" key="4">
    <source>
        <dbReference type="Proteomes" id="UP001642360"/>
    </source>
</evidence>
<dbReference type="InterPro" id="IPR050281">
    <property type="entry name" value="Flavin_monoamine_oxidase"/>
</dbReference>
<proteinExistence type="inferred from homology"/>
<evidence type="ECO:0000256" key="1">
    <source>
        <dbReference type="ARBA" id="ARBA00005995"/>
    </source>
</evidence>
<organism evidence="3 4">
    <name type="scientific">Ilex paraguariensis</name>
    <name type="common">yerba mate</name>
    <dbReference type="NCBI Taxonomy" id="185542"/>
    <lineage>
        <taxon>Eukaryota</taxon>
        <taxon>Viridiplantae</taxon>
        <taxon>Streptophyta</taxon>
        <taxon>Embryophyta</taxon>
        <taxon>Tracheophyta</taxon>
        <taxon>Spermatophyta</taxon>
        <taxon>Magnoliopsida</taxon>
        <taxon>eudicotyledons</taxon>
        <taxon>Gunneridae</taxon>
        <taxon>Pentapetalae</taxon>
        <taxon>asterids</taxon>
        <taxon>campanulids</taxon>
        <taxon>Aquifoliales</taxon>
        <taxon>Aquifoliaceae</taxon>
        <taxon>Ilex</taxon>
    </lineage>
</organism>
<dbReference type="InterPro" id="IPR036188">
    <property type="entry name" value="FAD/NAD-bd_sf"/>
</dbReference>
<dbReference type="SUPFAM" id="SSF51905">
    <property type="entry name" value="FAD/NAD(P)-binding domain"/>
    <property type="match status" value="1"/>
</dbReference>
<accession>A0ABC8UPS3</accession>
<dbReference type="Pfam" id="PF01593">
    <property type="entry name" value="Amino_oxidase"/>
    <property type="match status" value="1"/>
</dbReference>